<accession>A0AAV9E9F3</accession>
<evidence type="ECO:0000256" key="1">
    <source>
        <dbReference type="ARBA" id="ARBA00009995"/>
    </source>
</evidence>
<gene>
    <name evidence="2" type="primary">UGT83A1</name>
    <name evidence="2" type="ORF">QJS10_CPA09g00790</name>
</gene>
<dbReference type="AlphaFoldDB" id="A0AAV9E9F3"/>
<dbReference type="Gene3D" id="3.40.50.2000">
    <property type="entry name" value="Glycogen Phosphorylase B"/>
    <property type="match status" value="1"/>
</dbReference>
<dbReference type="GO" id="GO:0080043">
    <property type="term" value="F:quercetin 3-O-glucosyltransferase activity"/>
    <property type="evidence" value="ECO:0007669"/>
    <property type="project" value="TreeGrafter"/>
</dbReference>
<dbReference type="PANTHER" id="PTHR11926:SF1412">
    <property type="entry name" value="UDP-GLYCOSYLTRANSFERASE 83A1-LIKE"/>
    <property type="match status" value="1"/>
</dbReference>
<name>A0AAV9E9F3_ACOCL</name>
<sequence>MELSHRLIDRGFHVTFVNTDFASLPSPLSGTGLTPPLLRLVSIPDGLEPDADRNNLMRLTLAMQEHMPGLLEELLVHNTSGESLVTCIIADRCIAWALDVAKKIGLRAAAFSTTSAGALVRDGAQHTEDDRRWHHRPQCITVHGLFEFSPKFCRMKTFLTITCKPSCNQISWPIGFTPYVGSFQINKKI</sequence>
<protein>
    <submittedName>
        <fullName evidence="2">UDP-glycosyltransferase 83A1</fullName>
    </submittedName>
</protein>
<dbReference type="GO" id="GO:0080044">
    <property type="term" value="F:quercetin 7-O-glucosyltransferase activity"/>
    <property type="evidence" value="ECO:0007669"/>
    <property type="project" value="TreeGrafter"/>
</dbReference>
<organism evidence="2 3">
    <name type="scientific">Acorus calamus</name>
    <name type="common">Sweet flag</name>
    <dbReference type="NCBI Taxonomy" id="4465"/>
    <lineage>
        <taxon>Eukaryota</taxon>
        <taxon>Viridiplantae</taxon>
        <taxon>Streptophyta</taxon>
        <taxon>Embryophyta</taxon>
        <taxon>Tracheophyta</taxon>
        <taxon>Spermatophyta</taxon>
        <taxon>Magnoliopsida</taxon>
        <taxon>Liliopsida</taxon>
        <taxon>Acoraceae</taxon>
        <taxon>Acorus</taxon>
    </lineage>
</organism>
<dbReference type="SUPFAM" id="SSF53756">
    <property type="entry name" value="UDP-Glycosyltransferase/glycogen phosphorylase"/>
    <property type="match status" value="1"/>
</dbReference>
<keyword evidence="3" id="KW-1185">Reference proteome</keyword>
<evidence type="ECO:0000313" key="3">
    <source>
        <dbReference type="Proteomes" id="UP001180020"/>
    </source>
</evidence>
<dbReference type="Proteomes" id="UP001180020">
    <property type="component" value="Unassembled WGS sequence"/>
</dbReference>
<reference evidence="2" key="1">
    <citation type="journal article" date="2023" name="Nat. Commun.">
        <title>Diploid and tetraploid genomes of Acorus and the evolution of monocots.</title>
        <authorList>
            <person name="Ma L."/>
            <person name="Liu K.W."/>
            <person name="Li Z."/>
            <person name="Hsiao Y.Y."/>
            <person name="Qi Y."/>
            <person name="Fu T."/>
            <person name="Tang G.D."/>
            <person name="Zhang D."/>
            <person name="Sun W.H."/>
            <person name="Liu D.K."/>
            <person name="Li Y."/>
            <person name="Chen G.Z."/>
            <person name="Liu X.D."/>
            <person name="Liao X.Y."/>
            <person name="Jiang Y.T."/>
            <person name="Yu X."/>
            <person name="Hao Y."/>
            <person name="Huang J."/>
            <person name="Zhao X.W."/>
            <person name="Ke S."/>
            <person name="Chen Y.Y."/>
            <person name="Wu W.L."/>
            <person name="Hsu J.L."/>
            <person name="Lin Y.F."/>
            <person name="Huang M.D."/>
            <person name="Li C.Y."/>
            <person name="Huang L."/>
            <person name="Wang Z.W."/>
            <person name="Zhao X."/>
            <person name="Zhong W.Y."/>
            <person name="Peng D.H."/>
            <person name="Ahmad S."/>
            <person name="Lan S."/>
            <person name="Zhang J.S."/>
            <person name="Tsai W.C."/>
            <person name="Van de Peer Y."/>
            <person name="Liu Z.J."/>
        </authorList>
    </citation>
    <scope>NUCLEOTIDE SEQUENCE</scope>
    <source>
        <strain evidence="2">CP</strain>
    </source>
</reference>
<proteinExistence type="inferred from homology"/>
<reference evidence="2" key="2">
    <citation type="submission" date="2023-06" db="EMBL/GenBank/DDBJ databases">
        <authorList>
            <person name="Ma L."/>
            <person name="Liu K.-W."/>
            <person name="Li Z."/>
            <person name="Hsiao Y.-Y."/>
            <person name="Qi Y."/>
            <person name="Fu T."/>
            <person name="Tang G."/>
            <person name="Zhang D."/>
            <person name="Sun W.-H."/>
            <person name="Liu D.-K."/>
            <person name="Li Y."/>
            <person name="Chen G.-Z."/>
            <person name="Liu X.-D."/>
            <person name="Liao X.-Y."/>
            <person name="Jiang Y.-T."/>
            <person name="Yu X."/>
            <person name="Hao Y."/>
            <person name="Huang J."/>
            <person name="Zhao X.-W."/>
            <person name="Ke S."/>
            <person name="Chen Y.-Y."/>
            <person name="Wu W.-L."/>
            <person name="Hsu J.-L."/>
            <person name="Lin Y.-F."/>
            <person name="Huang M.-D."/>
            <person name="Li C.-Y."/>
            <person name="Huang L."/>
            <person name="Wang Z.-W."/>
            <person name="Zhao X."/>
            <person name="Zhong W.-Y."/>
            <person name="Peng D.-H."/>
            <person name="Ahmad S."/>
            <person name="Lan S."/>
            <person name="Zhang J.-S."/>
            <person name="Tsai W.-C."/>
            <person name="Van De Peer Y."/>
            <person name="Liu Z.-J."/>
        </authorList>
    </citation>
    <scope>NUCLEOTIDE SEQUENCE</scope>
    <source>
        <strain evidence="2">CP</strain>
        <tissue evidence="2">Leaves</tissue>
    </source>
</reference>
<comment type="caution">
    <text evidence="2">The sequence shown here is derived from an EMBL/GenBank/DDBJ whole genome shotgun (WGS) entry which is preliminary data.</text>
</comment>
<dbReference type="EMBL" id="JAUJYO010000009">
    <property type="protein sequence ID" value="KAK1309489.1"/>
    <property type="molecule type" value="Genomic_DNA"/>
</dbReference>
<dbReference type="PANTHER" id="PTHR11926">
    <property type="entry name" value="GLUCOSYL/GLUCURONOSYL TRANSFERASES"/>
    <property type="match status" value="1"/>
</dbReference>
<comment type="similarity">
    <text evidence="1">Belongs to the UDP-glycosyltransferase family.</text>
</comment>
<evidence type="ECO:0000313" key="2">
    <source>
        <dbReference type="EMBL" id="KAK1309489.1"/>
    </source>
</evidence>